<keyword evidence="3" id="KW-0862">Zinc</keyword>
<dbReference type="SUPFAM" id="SSF109635">
    <property type="entry name" value="DnaK suppressor protein DksA, alpha-hairpin domain"/>
    <property type="match status" value="1"/>
</dbReference>
<keyword evidence="1" id="KW-0479">Metal-binding</keyword>
<evidence type="ECO:0000313" key="5">
    <source>
        <dbReference type="EMBL" id="OIQ77422.1"/>
    </source>
</evidence>
<dbReference type="InterPro" id="IPR000962">
    <property type="entry name" value="Znf_DskA_TraR"/>
</dbReference>
<dbReference type="Pfam" id="PF01258">
    <property type="entry name" value="zf-dskA_traR"/>
    <property type="match status" value="1"/>
</dbReference>
<proteinExistence type="predicted"/>
<evidence type="ECO:0000256" key="3">
    <source>
        <dbReference type="ARBA" id="ARBA00022833"/>
    </source>
</evidence>
<dbReference type="InterPro" id="IPR020458">
    <property type="entry name" value="Znf_DskA_TraR_CS"/>
</dbReference>
<protein>
    <submittedName>
        <fullName evidence="5">RNA polymerase-binding transcription factor DksA</fullName>
    </submittedName>
</protein>
<dbReference type="SUPFAM" id="SSF57716">
    <property type="entry name" value="Glucocorticoid receptor-like (DNA-binding domain)"/>
    <property type="match status" value="1"/>
</dbReference>
<dbReference type="Gene3D" id="1.20.120.910">
    <property type="entry name" value="DksA, coiled-coil domain"/>
    <property type="match status" value="1"/>
</dbReference>
<evidence type="ECO:0000259" key="4">
    <source>
        <dbReference type="Pfam" id="PF01258"/>
    </source>
</evidence>
<gene>
    <name evidence="5" type="primary">dksA_21</name>
    <name evidence="5" type="ORF">GALL_408890</name>
</gene>
<dbReference type="PROSITE" id="PS01102">
    <property type="entry name" value="ZF_DKSA_1"/>
    <property type="match status" value="1"/>
</dbReference>
<reference evidence="5" key="1">
    <citation type="submission" date="2016-10" db="EMBL/GenBank/DDBJ databases">
        <title>Sequence of Gallionella enrichment culture.</title>
        <authorList>
            <person name="Poehlein A."/>
            <person name="Muehling M."/>
            <person name="Daniel R."/>
        </authorList>
    </citation>
    <scope>NUCLEOTIDE SEQUENCE</scope>
</reference>
<accession>A0A1J5Q183</accession>
<name>A0A1J5Q183_9ZZZZ</name>
<dbReference type="PROSITE" id="PS51128">
    <property type="entry name" value="ZF_DKSA_2"/>
    <property type="match status" value="1"/>
</dbReference>
<evidence type="ECO:0000256" key="1">
    <source>
        <dbReference type="ARBA" id="ARBA00022723"/>
    </source>
</evidence>
<dbReference type="PANTHER" id="PTHR33823">
    <property type="entry name" value="RNA POLYMERASE-BINDING TRANSCRIPTION FACTOR DKSA-RELATED"/>
    <property type="match status" value="1"/>
</dbReference>
<keyword evidence="2" id="KW-0863">Zinc-finger</keyword>
<dbReference type="AlphaFoldDB" id="A0A1J5Q183"/>
<sequence length="131" mass="14095">MPALTSEQKQQVQSALAARRAELLAEIRAELGSSGHQSFSDLAGEVADAGDASVVDMLMDQDIATVQRQVEALTQVEKAQQRLNLDDFGACEECGTAIGLPRLLAMPQATRCIACQGQHEKMFAHESTPKL</sequence>
<dbReference type="EMBL" id="MLJW01001620">
    <property type="protein sequence ID" value="OIQ77422.1"/>
    <property type="molecule type" value="Genomic_DNA"/>
</dbReference>
<dbReference type="GO" id="GO:0008270">
    <property type="term" value="F:zinc ion binding"/>
    <property type="evidence" value="ECO:0007669"/>
    <property type="project" value="UniProtKB-KW"/>
</dbReference>
<dbReference type="InterPro" id="IPR037187">
    <property type="entry name" value="DnaK_N"/>
</dbReference>
<evidence type="ECO:0000256" key="2">
    <source>
        <dbReference type="ARBA" id="ARBA00022771"/>
    </source>
</evidence>
<feature type="domain" description="Zinc finger DksA/TraR C4-type" evidence="4">
    <location>
        <begin position="87"/>
        <end position="121"/>
    </location>
</feature>
<comment type="caution">
    <text evidence="5">The sequence shown here is derived from an EMBL/GenBank/DDBJ whole genome shotgun (WGS) entry which is preliminary data.</text>
</comment>
<organism evidence="5">
    <name type="scientific">mine drainage metagenome</name>
    <dbReference type="NCBI Taxonomy" id="410659"/>
    <lineage>
        <taxon>unclassified sequences</taxon>
        <taxon>metagenomes</taxon>
        <taxon>ecological metagenomes</taxon>
    </lineage>
</organism>
<dbReference type="PANTHER" id="PTHR33823:SF4">
    <property type="entry name" value="GENERAL STRESS PROTEIN 16O"/>
    <property type="match status" value="1"/>
</dbReference>